<dbReference type="InterPro" id="IPR003593">
    <property type="entry name" value="AAA+_ATPase"/>
</dbReference>
<dbReference type="SMART" id="SM00382">
    <property type="entry name" value="AAA"/>
    <property type="match status" value="1"/>
</dbReference>
<evidence type="ECO:0000259" key="1">
    <source>
        <dbReference type="SMART" id="SM00382"/>
    </source>
</evidence>
<dbReference type="GO" id="GO:0005524">
    <property type="term" value="F:ATP binding"/>
    <property type="evidence" value="ECO:0007669"/>
    <property type="project" value="InterPro"/>
</dbReference>
<dbReference type="Proteomes" id="UP001189756">
    <property type="component" value="Unassembled WGS sequence"/>
</dbReference>
<dbReference type="InterPro" id="IPR002611">
    <property type="entry name" value="IstB_ATP-bd"/>
</dbReference>
<sequence length="273" mass="29989">MTPNTRSAGLHAALARLQQTLADRQPGVVEQAMPAEAPHERVERCERHGAWRPYKLDAQGVLRALPGCPSCSRESGLRVMDTESQTPAIFADATFETYACSSRRQEVVVMEIKRHAQRLADAESAGSLVLWGESGTGKTHLAIALLRKCQLAGLSGHYVRAISLMDRLRAARSFNARPEEAQLVDRLAAVDVLVVDDVGKSLGNDFERSSFFNVIDMRWGARKPTIVTTNEPPEVLRDLLTPAGFDRLTEAGAGVLHLDWPSHRRMRLASSAS</sequence>
<dbReference type="Gene3D" id="3.40.50.300">
    <property type="entry name" value="P-loop containing nucleotide triphosphate hydrolases"/>
    <property type="match status" value="1"/>
</dbReference>
<dbReference type="PANTHER" id="PTHR30050:SF4">
    <property type="entry name" value="ATP-BINDING PROTEIN RV3427C IN INSERTION SEQUENCE-RELATED"/>
    <property type="match status" value="1"/>
</dbReference>
<dbReference type="PROSITE" id="PS00675">
    <property type="entry name" value="SIGMA54_INTERACT_1"/>
    <property type="match status" value="1"/>
</dbReference>
<evidence type="ECO:0000313" key="3">
    <source>
        <dbReference type="Proteomes" id="UP001189756"/>
    </source>
</evidence>
<dbReference type="InterPro" id="IPR025662">
    <property type="entry name" value="Sigma_54_int_dom_ATP-bd_1"/>
</dbReference>
<name>A0AAD2BTG3_9RALS</name>
<reference evidence="2" key="1">
    <citation type="submission" date="2023-07" db="EMBL/GenBank/DDBJ databases">
        <authorList>
            <person name="Peeters C."/>
        </authorList>
    </citation>
    <scope>NUCLEOTIDE SEQUENCE</scope>
    <source>
        <strain evidence="2">R-77560</strain>
    </source>
</reference>
<feature type="domain" description="AAA+ ATPase" evidence="1">
    <location>
        <begin position="124"/>
        <end position="255"/>
    </location>
</feature>
<gene>
    <name evidence="2" type="ORF">R77560_04058</name>
</gene>
<dbReference type="PANTHER" id="PTHR30050">
    <property type="entry name" value="CHROMOSOMAL REPLICATION INITIATOR PROTEIN DNAA"/>
    <property type="match status" value="1"/>
</dbReference>
<evidence type="ECO:0000313" key="2">
    <source>
        <dbReference type="EMBL" id="CAJ0804345.1"/>
    </source>
</evidence>
<accession>A0AAD2BTG3</accession>
<dbReference type="Pfam" id="PF01695">
    <property type="entry name" value="IstB_IS21"/>
    <property type="match status" value="1"/>
</dbReference>
<proteinExistence type="predicted"/>
<dbReference type="GeneID" id="34794232"/>
<dbReference type="GO" id="GO:0006260">
    <property type="term" value="P:DNA replication"/>
    <property type="evidence" value="ECO:0007669"/>
    <property type="project" value="TreeGrafter"/>
</dbReference>
<dbReference type="CDD" id="cd00009">
    <property type="entry name" value="AAA"/>
    <property type="match status" value="1"/>
</dbReference>
<protein>
    <recommendedName>
        <fullName evidence="1">AAA+ ATPase domain-containing protein</fullName>
    </recommendedName>
</protein>
<organism evidence="2 3">
    <name type="scientific">Ralstonia thomasii</name>
    <dbReference type="NCBI Taxonomy" id="3058596"/>
    <lineage>
        <taxon>Bacteria</taxon>
        <taxon>Pseudomonadati</taxon>
        <taxon>Pseudomonadota</taxon>
        <taxon>Betaproteobacteria</taxon>
        <taxon>Burkholderiales</taxon>
        <taxon>Burkholderiaceae</taxon>
        <taxon>Ralstonia</taxon>
    </lineage>
</organism>
<comment type="caution">
    <text evidence="2">The sequence shown here is derived from an EMBL/GenBank/DDBJ whole genome shotgun (WGS) entry which is preliminary data.</text>
</comment>
<dbReference type="InterPro" id="IPR027417">
    <property type="entry name" value="P-loop_NTPase"/>
</dbReference>
<dbReference type="SUPFAM" id="SSF52540">
    <property type="entry name" value="P-loop containing nucleoside triphosphate hydrolases"/>
    <property type="match status" value="1"/>
</dbReference>
<dbReference type="RefSeq" id="WP_045220613.1">
    <property type="nucleotide sequence ID" value="NZ_CATZAZ010000011.1"/>
</dbReference>
<dbReference type="EMBL" id="CATZAZ010000011">
    <property type="protein sequence ID" value="CAJ0804345.1"/>
    <property type="molecule type" value="Genomic_DNA"/>
</dbReference>
<dbReference type="AlphaFoldDB" id="A0AAD2BTG3"/>